<gene>
    <name evidence="2" type="ORF">C5Q96_07065</name>
</gene>
<dbReference type="InterPro" id="IPR004518">
    <property type="entry name" value="MazG-like_dom"/>
</dbReference>
<accession>A0A2S0L5P7</accession>
<reference evidence="3" key="1">
    <citation type="submission" date="2018-02" db="EMBL/GenBank/DDBJ databases">
        <authorList>
            <person name="Holder M.E."/>
            <person name="Ajami N.J."/>
            <person name="Petrosino J.F."/>
        </authorList>
    </citation>
    <scope>NUCLEOTIDE SEQUENCE [LARGE SCALE GENOMIC DNA]</scope>
    <source>
        <strain evidence="3">CCUG 47132</strain>
    </source>
</reference>
<sequence length="176" mass="19901">MDTNTTRQIICTAIRDTLHAMNACKDLDMIIVTPDKDEVLLSYGDKALRVDIQDIPEEELPRFLIAKINYEQKMTLNDYQHETLRTGKEVGVIESVMGMCEEIGEVVGKINKATFRGHDADVGELIDELGDVLWYLSITAYNAGVPLESVAKLNLAKLKLRYPDGFDIERSKHEEE</sequence>
<organism evidence="2 3">
    <name type="scientific">Mogibacterium diversum</name>
    <dbReference type="NCBI Taxonomy" id="114527"/>
    <lineage>
        <taxon>Bacteria</taxon>
        <taxon>Bacillati</taxon>
        <taxon>Bacillota</taxon>
        <taxon>Clostridia</taxon>
        <taxon>Peptostreptococcales</taxon>
        <taxon>Anaerovoracaceae</taxon>
        <taxon>Mogibacterium</taxon>
    </lineage>
</organism>
<evidence type="ECO:0000313" key="2">
    <source>
        <dbReference type="EMBL" id="AVM48621.1"/>
    </source>
</evidence>
<dbReference type="RefSeq" id="WP_106057676.1">
    <property type="nucleotide sequence ID" value="NZ_CP027228.1"/>
</dbReference>
<feature type="domain" description="NTP pyrophosphohydrolase MazG-like" evidence="1">
    <location>
        <begin position="99"/>
        <end position="166"/>
    </location>
</feature>
<dbReference type="AlphaFoldDB" id="A0A2S0L5P7"/>
<dbReference type="Pfam" id="PF03819">
    <property type="entry name" value="MazG"/>
    <property type="match status" value="1"/>
</dbReference>
<dbReference type="SUPFAM" id="SSF101386">
    <property type="entry name" value="all-alpha NTP pyrophosphatases"/>
    <property type="match status" value="1"/>
</dbReference>
<keyword evidence="3" id="KW-1185">Reference proteome</keyword>
<dbReference type="EMBL" id="CP027228">
    <property type="protein sequence ID" value="AVM48621.1"/>
    <property type="molecule type" value="Genomic_DNA"/>
</dbReference>
<evidence type="ECO:0000313" key="3">
    <source>
        <dbReference type="Proteomes" id="UP000237883"/>
    </source>
</evidence>
<dbReference type="InterPro" id="IPR011379">
    <property type="entry name" value="MazG-related_GP37"/>
</dbReference>
<dbReference type="CDD" id="cd11541">
    <property type="entry name" value="NTP-PPase_u4"/>
    <property type="match status" value="1"/>
</dbReference>
<dbReference type="Proteomes" id="UP000237883">
    <property type="component" value="Chromosome"/>
</dbReference>
<proteinExistence type="predicted"/>
<evidence type="ECO:0000259" key="1">
    <source>
        <dbReference type="Pfam" id="PF03819"/>
    </source>
</evidence>
<dbReference type="Gene3D" id="1.10.287.1080">
    <property type="entry name" value="MazG-like"/>
    <property type="match status" value="1"/>
</dbReference>
<dbReference type="OrthoDB" id="350573at2"/>
<dbReference type="GeneID" id="78392023"/>
<dbReference type="KEGG" id="mdv:C5Q96_07065"/>
<protein>
    <recommendedName>
        <fullName evidence="1">NTP pyrophosphohydrolase MazG-like domain-containing protein</fullName>
    </recommendedName>
</protein>
<name>A0A2S0L5P7_9FIRM</name>